<dbReference type="SUPFAM" id="SSF141000">
    <property type="entry name" value="Glu-tRNAGln amidotransferase C subunit"/>
    <property type="match status" value="1"/>
</dbReference>
<keyword evidence="1" id="KW-0067">ATP-binding</keyword>
<keyword evidence="1" id="KW-0648">Protein biosynthesis</keyword>
<gene>
    <name evidence="1 2" type="primary">gatC</name>
    <name evidence="2" type="ORF">ENV67_04775</name>
</gene>
<dbReference type="GO" id="GO:0005524">
    <property type="term" value="F:ATP binding"/>
    <property type="evidence" value="ECO:0007669"/>
    <property type="project" value="UniProtKB-KW"/>
</dbReference>
<comment type="similarity">
    <text evidence="1">Belongs to the GatC family.</text>
</comment>
<comment type="catalytic activity">
    <reaction evidence="1">
        <text>L-glutamyl-tRNA(Gln) + L-glutamine + ATP + H2O = L-glutaminyl-tRNA(Gln) + L-glutamate + ADP + phosphate + H(+)</text>
        <dbReference type="Rhea" id="RHEA:17521"/>
        <dbReference type="Rhea" id="RHEA-COMP:9681"/>
        <dbReference type="Rhea" id="RHEA-COMP:9684"/>
        <dbReference type="ChEBI" id="CHEBI:15377"/>
        <dbReference type="ChEBI" id="CHEBI:15378"/>
        <dbReference type="ChEBI" id="CHEBI:29985"/>
        <dbReference type="ChEBI" id="CHEBI:30616"/>
        <dbReference type="ChEBI" id="CHEBI:43474"/>
        <dbReference type="ChEBI" id="CHEBI:58359"/>
        <dbReference type="ChEBI" id="CHEBI:78520"/>
        <dbReference type="ChEBI" id="CHEBI:78521"/>
        <dbReference type="ChEBI" id="CHEBI:456216"/>
    </reaction>
</comment>
<keyword evidence="1" id="KW-0436">Ligase</keyword>
<dbReference type="PANTHER" id="PTHR15004">
    <property type="entry name" value="GLUTAMYL-TRNA(GLN) AMIDOTRANSFERASE SUBUNIT C, MITOCHONDRIAL"/>
    <property type="match status" value="1"/>
</dbReference>
<dbReference type="InterPro" id="IPR036113">
    <property type="entry name" value="Asp/Glu-ADT_sf_sub_c"/>
</dbReference>
<dbReference type="GO" id="GO:0070681">
    <property type="term" value="P:glutaminyl-tRNAGln biosynthesis via transamidation"/>
    <property type="evidence" value="ECO:0007669"/>
    <property type="project" value="TreeGrafter"/>
</dbReference>
<dbReference type="GO" id="GO:0006450">
    <property type="term" value="P:regulation of translational fidelity"/>
    <property type="evidence" value="ECO:0007669"/>
    <property type="project" value="InterPro"/>
</dbReference>
<dbReference type="EC" id="6.3.5.-" evidence="1"/>
<dbReference type="InterPro" id="IPR003837">
    <property type="entry name" value="GatC"/>
</dbReference>
<keyword evidence="2" id="KW-0808">Transferase</keyword>
<dbReference type="PANTHER" id="PTHR15004:SF0">
    <property type="entry name" value="GLUTAMYL-TRNA(GLN) AMIDOTRANSFERASE SUBUNIT C, MITOCHONDRIAL"/>
    <property type="match status" value="1"/>
</dbReference>
<protein>
    <recommendedName>
        <fullName evidence="1">Aspartyl/glutamyl-tRNA(Asn/Gln) amidotransferase subunit C</fullName>
        <shortName evidence="1">Asp/Glu-ADT subunit C</shortName>
        <ecNumber evidence="1">6.3.5.-</ecNumber>
    </recommendedName>
</protein>
<name>A0A7C4U7B5_UNCW3</name>
<keyword evidence="1" id="KW-0547">Nucleotide-binding</keyword>
<accession>A0A7C4U7B5</accession>
<proteinExistence type="inferred from homology"/>
<comment type="catalytic activity">
    <reaction evidence="1">
        <text>L-aspartyl-tRNA(Asn) + L-glutamine + ATP + H2O = L-asparaginyl-tRNA(Asn) + L-glutamate + ADP + phosphate + 2 H(+)</text>
        <dbReference type="Rhea" id="RHEA:14513"/>
        <dbReference type="Rhea" id="RHEA-COMP:9674"/>
        <dbReference type="Rhea" id="RHEA-COMP:9677"/>
        <dbReference type="ChEBI" id="CHEBI:15377"/>
        <dbReference type="ChEBI" id="CHEBI:15378"/>
        <dbReference type="ChEBI" id="CHEBI:29985"/>
        <dbReference type="ChEBI" id="CHEBI:30616"/>
        <dbReference type="ChEBI" id="CHEBI:43474"/>
        <dbReference type="ChEBI" id="CHEBI:58359"/>
        <dbReference type="ChEBI" id="CHEBI:78515"/>
        <dbReference type="ChEBI" id="CHEBI:78516"/>
        <dbReference type="ChEBI" id="CHEBI:456216"/>
    </reaction>
</comment>
<dbReference type="Pfam" id="PF02686">
    <property type="entry name" value="GatC"/>
    <property type="match status" value="1"/>
</dbReference>
<comment type="function">
    <text evidence="1">Allows the formation of correctly charged Asn-tRNA(Asn) or Gln-tRNA(Gln) through the transamidation of misacylated Asp-tRNA(Asn) or Glu-tRNA(Gln) in organisms which lack either or both of asparaginyl-tRNA or glutaminyl-tRNA synthetases. The reaction takes place in the presence of glutamine and ATP through an activated phospho-Asp-tRNA(Asn) or phospho-Glu-tRNA(Gln).</text>
</comment>
<dbReference type="AlphaFoldDB" id="A0A7C4U7B5"/>
<evidence type="ECO:0000256" key="1">
    <source>
        <dbReference type="HAMAP-Rule" id="MF_00122"/>
    </source>
</evidence>
<dbReference type="EMBL" id="DTHG01000060">
    <property type="protein sequence ID" value="HGW91837.1"/>
    <property type="molecule type" value="Genomic_DNA"/>
</dbReference>
<organism evidence="2">
    <name type="scientific">candidate division WOR-3 bacterium</name>
    <dbReference type="NCBI Taxonomy" id="2052148"/>
    <lineage>
        <taxon>Bacteria</taxon>
        <taxon>Bacteria division WOR-3</taxon>
    </lineage>
</organism>
<dbReference type="GO" id="GO:0006412">
    <property type="term" value="P:translation"/>
    <property type="evidence" value="ECO:0007669"/>
    <property type="project" value="UniProtKB-UniRule"/>
</dbReference>
<dbReference type="GO" id="GO:0050567">
    <property type="term" value="F:glutaminyl-tRNA synthase (glutamine-hydrolyzing) activity"/>
    <property type="evidence" value="ECO:0007669"/>
    <property type="project" value="UniProtKB-UniRule"/>
</dbReference>
<comment type="subunit">
    <text evidence="1">Heterotrimer of A, B and C subunits.</text>
</comment>
<reference evidence="2" key="1">
    <citation type="journal article" date="2020" name="mSystems">
        <title>Genome- and Community-Level Interaction Insights into Carbon Utilization and Element Cycling Functions of Hydrothermarchaeota in Hydrothermal Sediment.</title>
        <authorList>
            <person name="Zhou Z."/>
            <person name="Liu Y."/>
            <person name="Xu W."/>
            <person name="Pan J."/>
            <person name="Luo Z.H."/>
            <person name="Li M."/>
        </authorList>
    </citation>
    <scope>NUCLEOTIDE SEQUENCE [LARGE SCALE GENOMIC DNA]</scope>
    <source>
        <strain evidence="2">SpSt-780</strain>
    </source>
</reference>
<sequence>MIEKLSKLSYIYVDEKNREKLRKDVEDIINHINKLKEVDVEGVEPLYFPNNFYLNIREDEIKFSLDEESVFLNAKNKKEKFFVVRKVIDEKD</sequence>
<dbReference type="Gene3D" id="1.10.20.60">
    <property type="entry name" value="Glu-tRNAGln amidotransferase C subunit, N-terminal domain"/>
    <property type="match status" value="1"/>
</dbReference>
<dbReference type="NCBIfam" id="TIGR00135">
    <property type="entry name" value="gatC"/>
    <property type="match status" value="1"/>
</dbReference>
<dbReference type="HAMAP" id="MF_00122">
    <property type="entry name" value="GatC"/>
    <property type="match status" value="1"/>
</dbReference>
<evidence type="ECO:0000313" key="2">
    <source>
        <dbReference type="EMBL" id="HGW91837.1"/>
    </source>
</evidence>
<dbReference type="GO" id="GO:0016740">
    <property type="term" value="F:transferase activity"/>
    <property type="evidence" value="ECO:0007669"/>
    <property type="project" value="UniProtKB-KW"/>
</dbReference>
<comment type="caution">
    <text evidence="2">The sequence shown here is derived from an EMBL/GenBank/DDBJ whole genome shotgun (WGS) entry which is preliminary data.</text>
</comment>